<gene>
    <name evidence="1" type="ORF">FuraDRAFT_1714</name>
</gene>
<dbReference type="eggNOG" id="ENOG5033CXG">
    <property type="taxonomic scope" value="Bacteria"/>
</dbReference>
<keyword evidence="2" id="KW-1185">Reference proteome</keyword>
<dbReference type="EMBL" id="ACIS01000004">
    <property type="protein sequence ID" value="EEG08954.1"/>
    <property type="molecule type" value="Genomic_DNA"/>
</dbReference>
<sequence>MKTEPFELDYGVECQGVLHYQGEVRLNTLQDEIDLDQGEGFRKVDLMAKAIVRLGDIPAEELTEVLTGTFLASEIEPDDYIQIAEAQDRLKKKRRERRTANAATAPSA</sequence>
<proteinExistence type="predicted"/>
<dbReference type="Proteomes" id="UP000003165">
    <property type="component" value="Unassembled WGS sequence"/>
</dbReference>
<evidence type="ECO:0008006" key="3">
    <source>
        <dbReference type="Google" id="ProtNLM"/>
    </source>
</evidence>
<evidence type="ECO:0000313" key="2">
    <source>
        <dbReference type="Proteomes" id="UP000003165"/>
    </source>
</evidence>
<comment type="caution">
    <text evidence="1">The sequence shown here is derived from an EMBL/GenBank/DDBJ whole genome shotgun (WGS) entry which is preliminary data.</text>
</comment>
<organism evidence="1 2">
    <name type="scientific">Pseudogulbenkiania ferrooxidans 2002</name>
    <dbReference type="NCBI Taxonomy" id="279714"/>
    <lineage>
        <taxon>Bacteria</taxon>
        <taxon>Pseudomonadati</taxon>
        <taxon>Pseudomonadota</taxon>
        <taxon>Betaproteobacteria</taxon>
        <taxon>Neisseriales</taxon>
        <taxon>Chromobacteriaceae</taxon>
        <taxon>Pseudogulbenkiania</taxon>
    </lineage>
</organism>
<dbReference type="AlphaFoldDB" id="B9Z301"/>
<dbReference type="RefSeq" id="WP_008953734.1">
    <property type="nucleotide sequence ID" value="NZ_ACIS01000004.1"/>
</dbReference>
<evidence type="ECO:0000313" key="1">
    <source>
        <dbReference type="EMBL" id="EEG08954.1"/>
    </source>
</evidence>
<name>B9Z301_9NEIS</name>
<reference evidence="1 2" key="1">
    <citation type="submission" date="2009-02" db="EMBL/GenBank/DDBJ databases">
        <title>Sequencing of the draft genome and assembly of Lutiella nitroferrum 2002.</title>
        <authorList>
            <consortium name="US DOE Joint Genome Institute (JGI-PGF)"/>
            <person name="Lucas S."/>
            <person name="Copeland A."/>
            <person name="Lapidus A."/>
            <person name="Glavina del Rio T."/>
            <person name="Tice H."/>
            <person name="Bruce D."/>
            <person name="Goodwin L."/>
            <person name="Pitluck S."/>
            <person name="Larimer F."/>
            <person name="Land M.L."/>
            <person name="Hauser L."/>
            <person name="Coates J.D."/>
        </authorList>
    </citation>
    <scope>NUCLEOTIDE SEQUENCE [LARGE SCALE GENOMIC DNA]</scope>
    <source>
        <strain evidence="1 2">2002</strain>
    </source>
</reference>
<protein>
    <recommendedName>
        <fullName evidence="3">Phage protein</fullName>
    </recommendedName>
</protein>
<accession>B9Z301</accession>